<dbReference type="EMBL" id="CP043494">
    <property type="protein sequence ID" value="WNG45773.1"/>
    <property type="molecule type" value="Genomic_DNA"/>
</dbReference>
<evidence type="ECO:0000313" key="2">
    <source>
        <dbReference type="EMBL" id="WNG45773.1"/>
    </source>
</evidence>
<dbReference type="InterPro" id="IPR051783">
    <property type="entry name" value="NAD(P)-dependent_oxidoreduct"/>
</dbReference>
<sequence>MRCTRHLRGCSSRARGWALAGRANLSRMELKGSTALVTGANGFVGTYVTQRLLAEGLRVRAWVRRPEAGKELERMGAEVVLGELTDGATLDAAVRGARWVVHCAATGSDDFTEARQVNTEFTQRLTTAALAAGCERFVYISTIAVYELRGENTVAEDSPRVSTGTAYAVTKAEAERAVEAAAARGLRTVILRPGAILGVHPTSTWGTQLPALIRAGKFPQVEGGKGRLGYLHIGSLTEAVVLALRVDAAVGQAFTLIDGDIPVHRYIDAFATGPLPSVPPEQAPSFLSFRGQYSMEKAQRVLGFVPRDVFDSSMAEILAALPRQG</sequence>
<dbReference type="InterPro" id="IPR036291">
    <property type="entry name" value="NAD(P)-bd_dom_sf"/>
</dbReference>
<reference evidence="2 3" key="1">
    <citation type="submission" date="2019-08" db="EMBL/GenBank/DDBJ databases">
        <title>Archangium and Cystobacter genomes.</title>
        <authorList>
            <person name="Chen I.-C.K."/>
            <person name="Wielgoss S."/>
        </authorList>
    </citation>
    <scope>NUCLEOTIDE SEQUENCE [LARGE SCALE GENOMIC DNA]</scope>
    <source>
        <strain evidence="2 3">Cbm 6</strain>
    </source>
</reference>
<accession>A0ABY9WPW2</accession>
<proteinExistence type="predicted"/>
<organism evidence="2 3">
    <name type="scientific">Archangium minus</name>
    <dbReference type="NCBI Taxonomy" id="83450"/>
    <lineage>
        <taxon>Bacteria</taxon>
        <taxon>Pseudomonadati</taxon>
        <taxon>Myxococcota</taxon>
        <taxon>Myxococcia</taxon>
        <taxon>Myxococcales</taxon>
        <taxon>Cystobacterineae</taxon>
        <taxon>Archangiaceae</taxon>
        <taxon>Archangium</taxon>
    </lineage>
</organism>
<protein>
    <submittedName>
        <fullName evidence="2">NAD-dependent epimerase/dehydratase family protein</fullName>
    </submittedName>
</protein>
<feature type="domain" description="NAD-dependent epimerase/dehydratase" evidence="1">
    <location>
        <begin position="35"/>
        <end position="247"/>
    </location>
</feature>
<dbReference type="PANTHER" id="PTHR48079:SF6">
    <property type="entry name" value="NAD(P)-BINDING DOMAIN-CONTAINING PROTEIN-RELATED"/>
    <property type="match status" value="1"/>
</dbReference>
<dbReference type="PANTHER" id="PTHR48079">
    <property type="entry name" value="PROTEIN YEEZ"/>
    <property type="match status" value="1"/>
</dbReference>
<evidence type="ECO:0000259" key="1">
    <source>
        <dbReference type="Pfam" id="PF01370"/>
    </source>
</evidence>
<dbReference type="Pfam" id="PF01370">
    <property type="entry name" value="Epimerase"/>
    <property type="match status" value="1"/>
</dbReference>
<evidence type="ECO:0000313" key="3">
    <source>
        <dbReference type="Proteomes" id="UP001611383"/>
    </source>
</evidence>
<keyword evidence="3" id="KW-1185">Reference proteome</keyword>
<dbReference type="Gene3D" id="3.40.50.720">
    <property type="entry name" value="NAD(P)-binding Rossmann-like Domain"/>
    <property type="match status" value="1"/>
</dbReference>
<name>A0ABY9WPW2_9BACT</name>
<gene>
    <name evidence="2" type="ORF">F0U60_17890</name>
</gene>
<dbReference type="InterPro" id="IPR001509">
    <property type="entry name" value="Epimerase_deHydtase"/>
</dbReference>
<dbReference type="SUPFAM" id="SSF51735">
    <property type="entry name" value="NAD(P)-binding Rossmann-fold domains"/>
    <property type="match status" value="1"/>
</dbReference>
<dbReference type="Proteomes" id="UP001611383">
    <property type="component" value="Chromosome"/>
</dbReference>